<dbReference type="Gene3D" id="3.30.450.90">
    <property type="match status" value="1"/>
</dbReference>
<dbReference type="PANTHER" id="PTHR30486:SF16">
    <property type="entry name" value="TWITCHING MOTILITY PROTEIN PILT"/>
    <property type="match status" value="1"/>
</dbReference>
<dbReference type="KEGG" id="nall:PP769_06700"/>
<proteinExistence type="inferred from homology"/>
<organism evidence="3 4">
    <name type="scientific">Candidatus Nitrospira allomarina</name>
    <dbReference type="NCBI Taxonomy" id="3020900"/>
    <lineage>
        <taxon>Bacteria</taxon>
        <taxon>Pseudomonadati</taxon>
        <taxon>Nitrospirota</taxon>
        <taxon>Nitrospiria</taxon>
        <taxon>Nitrospirales</taxon>
        <taxon>Nitrospiraceae</taxon>
        <taxon>Nitrospira</taxon>
    </lineage>
</organism>
<protein>
    <submittedName>
        <fullName evidence="3">Type IV pilus twitching motility protein PilT</fullName>
    </submittedName>
</protein>
<reference evidence="3 4" key="1">
    <citation type="submission" date="2023-01" db="EMBL/GenBank/DDBJ databases">
        <title>Cultivation and genomic characterization of new, ubiquitous marine nitrite-oxidizing bacteria from the Nitrospirales.</title>
        <authorList>
            <person name="Mueller A.J."/>
            <person name="Daebeler A."/>
            <person name="Herbold C.W."/>
            <person name="Kirkegaard R.H."/>
            <person name="Daims H."/>
        </authorList>
    </citation>
    <scope>NUCLEOTIDE SEQUENCE [LARGE SCALE GENOMIC DNA]</scope>
    <source>
        <strain evidence="3 4">VA</strain>
    </source>
</reference>
<dbReference type="InterPro" id="IPR050921">
    <property type="entry name" value="T4SS_GSP_E_ATPase"/>
</dbReference>
<dbReference type="InterPro" id="IPR003593">
    <property type="entry name" value="AAA+_ATPase"/>
</dbReference>
<keyword evidence="4" id="KW-1185">Reference proteome</keyword>
<evidence type="ECO:0000313" key="3">
    <source>
        <dbReference type="EMBL" id="WNM59449.1"/>
    </source>
</evidence>
<dbReference type="AlphaFoldDB" id="A0AA96GJA9"/>
<dbReference type="Proteomes" id="UP001302719">
    <property type="component" value="Chromosome"/>
</dbReference>
<dbReference type="InterPro" id="IPR006321">
    <property type="entry name" value="PilT/PilU"/>
</dbReference>
<evidence type="ECO:0000313" key="4">
    <source>
        <dbReference type="Proteomes" id="UP001302719"/>
    </source>
</evidence>
<feature type="domain" description="AAA+ ATPase" evidence="2">
    <location>
        <begin position="122"/>
        <end position="274"/>
    </location>
</feature>
<dbReference type="Pfam" id="PF00437">
    <property type="entry name" value="T2SSE"/>
    <property type="match status" value="1"/>
</dbReference>
<dbReference type="GO" id="GO:0005524">
    <property type="term" value="F:ATP binding"/>
    <property type="evidence" value="ECO:0007669"/>
    <property type="project" value="InterPro"/>
</dbReference>
<dbReference type="CDD" id="cd01131">
    <property type="entry name" value="PilT"/>
    <property type="match status" value="1"/>
</dbReference>
<dbReference type="NCBIfam" id="TIGR01420">
    <property type="entry name" value="pilT_fam"/>
    <property type="match status" value="1"/>
</dbReference>
<dbReference type="PANTHER" id="PTHR30486">
    <property type="entry name" value="TWITCHING MOTILITY PROTEIN PILT"/>
    <property type="match status" value="1"/>
</dbReference>
<dbReference type="InterPro" id="IPR001482">
    <property type="entry name" value="T2SS/T4SS_dom"/>
</dbReference>
<evidence type="ECO:0000256" key="1">
    <source>
        <dbReference type="ARBA" id="ARBA00006611"/>
    </source>
</evidence>
<dbReference type="RefSeq" id="WP_312646197.1">
    <property type="nucleotide sequence ID" value="NZ_CP116967.1"/>
</dbReference>
<comment type="similarity">
    <text evidence="1">Belongs to the GSP E family.</text>
</comment>
<dbReference type="SMART" id="SM00382">
    <property type="entry name" value="AAA"/>
    <property type="match status" value="1"/>
</dbReference>
<dbReference type="GO" id="GO:0016887">
    <property type="term" value="F:ATP hydrolysis activity"/>
    <property type="evidence" value="ECO:0007669"/>
    <property type="project" value="InterPro"/>
</dbReference>
<name>A0AA96GJA9_9BACT</name>
<gene>
    <name evidence="3" type="ORF">PP769_06700</name>
</gene>
<dbReference type="SUPFAM" id="SSF52540">
    <property type="entry name" value="P-loop containing nucleoside triphosphate hydrolases"/>
    <property type="match status" value="1"/>
</dbReference>
<sequence>MELTALLGELCRQGGSDLHLVSGSVPRLRVDGHLRPMESPTLTSQDMTQLTASLLTEAQHHQVIQTGAWDGAYSVPAIGRFRVHIYTQQGSLAMAIRTVSGKIPTFEELGLPPIIAELMRKPQGLILVTGPTGSGKSTTLASMLDHINEARSAHIISLEDPIEILHSHKKSLVSQMEVGSDVREFQSALKGILRQDPDVVFLGELRDLETIQAALTMAETGHLTVATLHTNSAIHTLTRLVSVFPSHQQQEIRIQLSMVLEGILAQRLLPRSEGRGRVLALEILITSPAIRNLIREDKIHQMYSMMQTGQAQYGMQTMNQALADLAGQGVISSELAMGLTTLPDELSKLLERTGRERSGAMSLARLRPRM</sequence>
<accession>A0AA96GJA9</accession>
<dbReference type="InterPro" id="IPR027417">
    <property type="entry name" value="P-loop_NTPase"/>
</dbReference>
<evidence type="ECO:0000259" key="2">
    <source>
        <dbReference type="SMART" id="SM00382"/>
    </source>
</evidence>
<dbReference type="Gene3D" id="3.40.50.300">
    <property type="entry name" value="P-loop containing nucleotide triphosphate hydrolases"/>
    <property type="match status" value="1"/>
</dbReference>
<dbReference type="EMBL" id="CP116967">
    <property type="protein sequence ID" value="WNM59449.1"/>
    <property type="molecule type" value="Genomic_DNA"/>
</dbReference>